<sequence>MAPRKSIGKTKYGCKDLQPLSAHPSKYYHLKKDCWTKSNDEYISFRRLSSRKKPSVYCRSF</sequence>
<proteinExistence type="predicted"/>
<reference evidence="1" key="1">
    <citation type="journal article" date="2011" name="PLoS Biol.">
        <title>Gene gain and loss during evolution of obligate parasitism in the white rust pathogen of Arabidopsis thaliana.</title>
        <authorList>
            <person name="Kemen E."/>
            <person name="Gardiner A."/>
            <person name="Schultz-Larsen T."/>
            <person name="Kemen A.C."/>
            <person name="Balmuth A.L."/>
            <person name="Robert-Seilaniantz A."/>
            <person name="Bailey K."/>
            <person name="Holub E."/>
            <person name="Studholme D.J."/>
            <person name="Maclean D."/>
            <person name="Jones J.D."/>
        </authorList>
    </citation>
    <scope>NUCLEOTIDE SEQUENCE</scope>
</reference>
<dbReference type="AlphaFoldDB" id="F0W6D8"/>
<dbReference type="EMBL" id="FR824069">
    <property type="protein sequence ID" value="CCA16682.1"/>
    <property type="molecule type" value="Genomic_DNA"/>
</dbReference>
<name>F0W6D8_9STRA</name>
<organism evidence="1">
    <name type="scientific">Albugo laibachii Nc14</name>
    <dbReference type="NCBI Taxonomy" id="890382"/>
    <lineage>
        <taxon>Eukaryota</taxon>
        <taxon>Sar</taxon>
        <taxon>Stramenopiles</taxon>
        <taxon>Oomycota</taxon>
        <taxon>Peronosporomycetes</taxon>
        <taxon>Albuginales</taxon>
        <taxon>Albuginaceae</taxon>
        <taxon>Albugo</taxon>
    </lineage>
</organism>
<evidence type="ECO:0000313" key="1">
    <source>
        <dbReference type="EMBL" id="CCA16682.1"/>
    </source>
</evidence>
<gene>
    <name evidence="1" type="primary">AlNc14C24G2438</name>
    <name evidence="1" type="ORF">ALNC14_028250</name>
</gene>
<accession>F0W6D8</accession>
<reference evidence="1" key="2">
    <citation type="submission" date="2011-02" db="EMBL/GenBank/DDBJ databases">
        <authorList>
            <person name="MacLean D."/>
        </authorList>
    </citation>
    <scope>NUCLEOTIDE SEQUENCE</scope>
</reference>
<protein>
    <submittedName>
        <fullName evidence="1">AlNc14C24G2438 protein</fullName>
    </submittedName>
</protein>
<dbReference type="HOGENOM" id="CLU_2927381_0_0_1"/>